<evidence type="ECO:0000256" key="3">
    <source>
        <dbReference type="ARBA" id="ARBA00022840"/>
    </source>
</evidence>
<evidence type="ECO:0000256" key="4">
    <source>
        <dbReference type="ARBA" id="ARBA00023186"/>
    </source>
</evidence>
<keyword evidence="4" id="KW-0143">Chaperone</keyword>
<dbReference type="InterPro" id="IPR019489">
    <property type="entry name" value="Clp_ATPase_C"/>
</dbReference>
<dbReference type="InterPro" id="IPR001270">
    <property type="entry name" value="ClpA/B"/>
</dbReference>
<dbReference type="InterPro" id="IPR003593">
    <property type="entry name" value="AAA+_ATPase"/>
</dbReference>
<dbReference type="InterPro" id="IPR004176">
    <property type="entry name" value="Clp_R_N"/>
</dbReference>
<dbReference type="PROSITE" id="PS51903">
    <property type="entry name" value="CLP_R"/>
    <property type="match status" value="1"/>
</dbReference>
<dbReference type="InterPro" id="IPR041546">
    <property type="entry name" value="ClpA/ClpB_AAA_lid"/>
</dbReference>
<feature type="domain" description="Clp R" evidence="6">
    <location>
        <begin position="5"/>
        <end position="147"/>
    </location>
</feature>
<dbReference type="Pfam" id="PF17871">
    <property type="entry name" value="AAA_lid_9"/>
    <property type="match status" value="1"/>
</dbReference>
<dbReference type="Pfam" id="PF10431">
    <property type="entry name" value="ClpB_D2-small"/>
    <property type="match status" value="1"/>
</dbReference>
<keyword evidence="2" id="KW-0547">Nucleotide-binding</keyword>
<dbReference type="CDD" id="cd19499">
    <property type="entry name" value="RecA-like_ClpB_Hsp104-like"/>
    <property type="match status" value="1"/>
</dbReference>
<geneLocation type="plastid" evidence="8"/>
<evidence type="ECO:0000313" key="8">
    <source>
        <dbReference type="EMBL" id="BBC77557.1"/>
    </source>
</evidence>
<dbReference type="InterPro" id="IPR027417">
    <property type="entry name" value="P-loop_NTPase"/>
</dbReference>
<dbReference type="GO" id="GO:0005737">
    <property type="term" value="C:cytoplasm"/>
    <property type="evidence" value="ECO:0007669"/>
    <property type="project" value="TreeGrafter"/>
</dbReference>
<dbReference type="GO" id="GO:0016887">
    <property type="term" value="F:ATP hydrolysis activity"/>
    <property type="evidence" value="ECO:0007669"/>
    <property type="project" value="InterPro"/>
</dbReference>
<reference evidence="8" key="1">
    <citation type="submission" date="2018-02" db="EMBL/GenBank/DDBJ databases">
        <title>Evolution and diversity of non-photosynthetic diatom plastid genomes.</title>
        <authorList>
            <person name="Kamikawa R."/>
            <person name="Ishii K."/>
        </authorList>
    </citation>
    <scope>NUCLEOTIDE SEQUENCE</scope>
    <source>
        <strain evidence="8">PL1-4</strain>
    </source>
</reference>
<dbReference type="Pfam" id="PF00004">
    <property type="entry name" value="AAA"/>
    <property type="match status" value="1"/>
</dbReference>
<evidence type="ECO:0000256" key="1">
    <source>
        <dbReference type="ARBA" id="ARBA00022737"/>
    </source>
</evidence>
<keyword evidence="8" id="KW-0645">Protease</keyword>
<dbReference type="PROSITE" id="PS00871">
    <property type="entry name" value="CLPAB_2"/>
    <property type="match status" value="1"/>
</dbReference>
<protein>
    <submittedName>
        <fullName evidence="8">ATP-dependent clp protease ATP-binding subunit</fullName>
    </submittedName>
</protein>
<organism evidence="8">
    <name type="scientific">Nitzschia sp. PL1-4</name>
    <dbReference type="NCBI Taxonomy" id="2083272"/>
    <lineage>
        <taxon>Eukaryota</taxon>
        <taxon>Sar</taxon>
        <taxon>Stramenopiles</taxon>
        <taxon>Ochrophyta</taxon>
        <taxon>Bacillariophyta</taxon>
        <taxon>Bacillariophyceae</taxon>
        <taxon>Bacillariophycidae</taxon>
        <taxon>Bacillariales</taxon>
        <taxon>Bacillariaceae</taxon>
        <taxon>Nitzschia</taxon>
    </lineage>
</organism>
<gene>
    <name evidence="8" type="primary">clpC_2</name>
    <name evidence="7" type="synonym">clpC_1</name>
</gene>
<dbReference type="InterPro" id="IPR028299">
    <property type="entry name" value="ClpA/B_CS2"/>
</dbReference>
<dbReference type="GO" id="GO:0006508">
    <property type="term" value="P:proteolysis"/>
    <property type="evidence" value="ECO:0007669"/>
    <property type="project" value="UniProtKB-KW"/>
</dbReference>
<dbReference type="Pfam" id="PF07724">
    <property type="entry name" value="AAA_2"/>
    <property type="match status" value="1"/>
</dbReference>
<dbReference type="EMBL" id="AP018506">
    <property type="protein sequence ID" value="BBC77557.1"/>
    <property type="molecule type" value="Genomic_DNA"/>
</dbReference>
<name>A0A2Z5ZB12_9STRA</name>
<proteinExistence type="predicted"/>
<sequence>MSEIFSYLTEDALKSLLQSHKISQRLHSTSIGTEHLLLGIFYQQPGIASAILYKFHFFTSQTEKIIEKMKNSKSNQYFSRRHFNIEAKQILYKSLKKREKLKQRYIGTEHFLFEILFKENSVAFSILKQLNIDLIGLKTVVSNLLQSSNTQTIFERNKRFFNIITNMYPTIFLNRPYLSFSKEEKTDKVSYNFNKATPNLDKFSINISEQVKSKYKFKLFGRDQEIREIINILAQLKNNSPILIGEPGVGRRTTIEALAQSINNRLVPLFLRDVTIHMLKIESMISKSKFRGEFEEKLTDIANEMIKNQKFIVVIHNIHNLLDSKENELSVNIENFLKSTRSRNILQFIGTSTEFKYTEAIEQNFDLARYFQKIIINELDTDVATQAILRIKDQFEEHHNLSYKRKIVKQAVTLSKKYIKNRFLPEKAIEILDQAGAKVRLNIKNVPTSLENKRRLLNLILHRKALAVTKNDYLDAYHCYSYELKLKNEIKILARTIYFSSGNIYPQITSDLILDLISKKAQIPITQERKGAHLKRLLNMEKILHKQIIGQENAVSAVSKAIRRAQSGFRNMTKPIASFIFAGPTGVGKTELTKSLARYLFNSEENLIRFDMSEFVEKYSIARLVGAPPGYVGHEEGGQLTDAIFSKPYSIILFDEVEKSHPDIYDLLLQLLDDGRLTDSKGKVVDFSNTVVILTTNLGATILEENRIPEDINLKTFPEKGWSPTSNLEAIFSKEAHALVLKEIKDYFRPEFVNRLDDIIVFHHLTLSNIWDICRLSINKIQKDLSERHIFLNVDLSAQSYLTQKGYNPSFGARPLRRTVTTELEDVLSDKFLTGDLIPGSLLNITRAYNRMRGINKLKIYTVDNSSKKVYSPTILKNIFYFF</sequence>
<dbReference type="PANTHER" id="PTHR11638:SF18">
    <property type="entry name" value="HEAT SHOCK PROTEIN 104"/>
    <property type="match status" value="1"/>
</dbReference>
<dbReference type="Gene3D" id="3.40.50.300">
    <property type="entry name" value="P-loop containing nucleotide triphosphate hydrolases"/>
    <property type="match status" value="2"/>
</dbReference>
<dbReference type="Gene3D" id="4.10.860.10">
    <property type="entry name" value="UVR domain"/>
    <property type="match status" value="1"/>
</dbReference>
<keyword evidence="8" id="KW-0934">Plastid</keyword>
<dbReference type="GO" id="GO:0008233">
    <property type="term" value="F:peptidase activity"/>
    <property type="evidence" value="ECO:0007669"/>
    <property type="project" value="UniProtKB-KW"/>
</dbReference>
<keyword evidence="8" id="KW-0378">Hydrolase</keyword>
<dbReference type="SMART" id="SM01086">
    <property type="entry name" value="ClpB_D2-small"/>
    <property type="match status" value="1"/>
</dbReference>
<dbReference type="Pfam" id="PF02861">
    <property type="entry name" value="Clp_N"/>
    <property type="match status" value="1"/>
</dbReference>
<dbReference type="SUPFAM" id="SSF81923">
    <property type="entry name" value="Double Clp-N motif"/>
    <property type="match status" value="1"/>
</dbReference>
<dbReference type="InterPro" id="IPR036628">
    <property type="entry name" value="Clp_N_dom_sf"/>
</dbReference>
<evidence type="ECO:0000259" key="6">
    <source>
        <dbReference type="PROSITE" id="PS51903"/>
    </source>
</evidence>
<dbReference type="CDD" id="cd00009">
    <property type="entry name" value="AAA"/>
    <property type="match status" value="1"/>
</dbReference>
<dbReference type="GO" id="GO:0005524">
    <property type="term" value="F:ATP binding"/>
    <property type="evidence" value="ECO:0007669"/>
    <property type="project" value="UniProtKB-KW"/>
</dbReference>
<dbReference type="EMBL" id="AP018506">
    <property type="protein sequence ID" value="BBC77525.1"/>
    <property type="molecule type" value="Genomic_DNA"/>
</dbReference>
<accession>A0A2Z5ZB12</accession>
<dbReference type="Gene3D" id="1.10.1780.10">
    <property type="entry name" value="Clp, N-terminal domain"/>
    <property type="match status" value="1"/>
</dbReference>
<dbReference type="Gene3D" id="1.10.8.60">
    <property type="match status" value="2"/>
</dbReference>
<evidence type="ECO:0000313" key="7">
    <source>
        <dbReference type="EMBL" id="BBC77525.1"/>
    </source>
</evidence>
<keyword evidence="3 8" id="KW-0067">ATP-binding</keyword>
<dbReference type="PRINTS" id="PR00300">
    <property type="entry name" value="CLPPROTEASEA"/>
</dbReference>
<evidence type="ECO:0000256" key="5">
    <source>
        <dbReference type="PROSITE-ProRule" id="PRU01251"/>
    </source>
</evidence>
<dbReference type="PANTHER" id="PTHR11638">
    <property type="entry name" value="ATP-DEPENDENT CLP PROTEASE"/>
    <property type="match status" value="1"/>
</dbReference>
<dbReference type="AlphaFoldDB" id="A0A2Z5ZB12"/>
<dbReference type="FunFam" id="3.40.50.300:FF:000025">
    <property type="entry name" value="ATP-dependent Clp protease subunit"/>
    <property type="match status" value="1"/>
</dbReference>
<dbReference type="InterPro" id="IPR003959">
    <property type="entry name" value="ATPase_AAA_core"/>
</dbReference>
<dbReference type="SUPFAM" id="SSF52540">
    <property type="entry name" value="P-loop containing nucleoside triphosphate hydrolases"/>
    <property type="match status" value="2"/>
</dbReference>
<dbReference type="SMART" id="SM00382">
    <property type="entry name" value="AAA"/>
    <property type="match status" value="2"/>
</dbReference>
<evidence type="ECO:0000256" key="2">
    <source>
        <dbReference type="ARBA" id="ARBA00022741"/>
    </source>
</evidence>
<keyword evidence="1 5" id="KW-0677">Repeat</keyword>
<dbReference type="InterPro" id="IPR050130">
    <property type="entry name" value="ClpA_ClpB"/>
</dbReference>
<dbReference type="GO" id="GO:0034605">
    <property type="term" value="P:cellular response to heat"/>
    <property type="evidence" value="ECO:0007669"/>
    <property type="project" value="TreeGrafter"/>
</dbReference>